<keyword evidence="4 9" id="KW-1003">Cell membrane</keyword>
<dbReference type="InterPro" id="IPR047817">
    <property type="entry name" value="ABC2_TM_bact-type"/>
</dbReference>
<evidence type="ECO:0000259" key="10">
    <source>
        <dbReference type="PROSITE" id="PS51012"/>
    </source>
</evidence>
<gene>
    <name evidence="11" type="ORF">WG929_06220</name>
</gene>
<comment type="caution">
    <text evidence="11">The sequence shown here is derived from an EMBL/GenBank/DDBJ whole genome shotgun (WGS) entry which is preliminary data.</text>
</comment>
<organism evidence="11 12">
    <name type="scientific">Oceanobacter antarcticus</name>
    <dbReference type="NCBI Taxonomy" id="3133425"/>
    <lineage>
        <taxon>Bacteria</taxon>
        <taxon>Pseudomonadati</taxon>
        <taxon>Pseudomonadota</taxon>
        <taxon>Gammaproteobacteria</taxon>
        <taxon>Oceanospirillales</taxon>
        <taxon>Oceanospirillaceae</taxon>
        <taxon>Oceanobacter</taxon>
    </lineage>
</organism>
<feature type="transmembrane region" description="Helical" evidence="9">
    <location>
        <begin position="227"/>
        <end position="253"/>
    </location>
</feature>
<evidence type="ECO:0000313" key="11">
    <source>
        <dbReference type="EMBL" id="MFK4751997.1"/>
    </source>
</evidence>
<dbReference type="Pfam" id="PF01061">
    <property type="entry name" value="ABC2_membrane"/>
    <property type="match status" value="1"/>
</dbReference>
<keyword evidence="7 9" id="KW-1133">Transmembrane helix</keyword>
<comment type="similarity">
    <text evidence="2 9">Belongs to the ABC-2 integral membrane protein family.</text>
</comment>
<protein>
    <recommendedName>
        <fullName evidence="9">Transport permease protein</fullName>
    </recommendedName>
</protein>
<dbReference type="EMBL" id="JBBKTX010000006">
    <property type="protein sequence ID" value="MFK4751997.1"/>
    <property type="molecule type" value="Genomic_DNA"/>
</dbReference>
<feature type="transmembrane region" description="Helical" evidence="9">
    <location>
        <begin position="144"/>
        <end position="167"/>
    </location>
</feature>
<keyword evidence="12" id="KW-1185">Reference proteome</keyword>
<feature type="transmembrane region" description="Helical" evidence="9">
    <location>
        <begin position="179"/>
        <end position="197"/>
    </location>
</feature>
<keyword evidence="3 9" id="KW-0813">Transport</keyword>
<evidence type="ECO:0000256" key="1">
    <source>
        <dbReference type="ARBA" id="ARBA00004429"/>
    </source>
</evidence>
<evidence type="ECO:0000256" key="6">
    <source>
        <dbReference type="ARBA" id="ARBA00022692"/>
    </source>
</evidence>
<accession>A0ABW8NGG6</accession>
<evidence type="ECO:0000256" key="7">
    <source>
        <dbReference type="ARBA" id="ARBA00022989"/>
    </source>
</evidence>
<dbReference type="Proteomes" id="UP001620597">
    <property type="component" value="Unassembled WGS sequence"/>
</dbReference>
<name>A0ABW8NGG6_9GAMM</name>
<evidence type="ECO:0000256" key="4">
    <source>
        <dbReference type="ARBA" id="ARBA00022475"/>
    </source>
</evidence>
<keyword evidence="8 9" id="KW-0472">Membrane</keyword>
<reference evidence="11 12" key="1">
    <citation type="submission" date="2024-03" db="EMBL/GenBank/DDBJ databases">
        <title>High-quality draft genome sequence of Oceanobacter sp. wDCs-4.</title>
        <authorList>
            <person name="Dong C."/>
        </authorList>
    </citation>
    <scope>NUCLEOTIDE SEQUENCE [LARGE SCALE GENOMIC DNA]</scope>
    <source>
        <strain evidence="12">wDCs-4</strain>
    </source>
</reference>
<keyword evidence="5" id="KW-0997">Cell inner membrane</keyword>
<evidence type="ECO:0000256" key="2">
    <source>
        <dbReference type="ARBA" id="ARBA00007783"/>
    </source>
</evidence>
<dbReference type="InterPro" id="IPR000412">
    <property type="entry name" value="ABC_2_transport"/>
</dbReference>
<feature type="transmembrane region" description="Helical" evidence="9">
    <location>
        <begin position="118"/>
        <end position="138"/>
    </location>
</feature>
<dbReference type="PANTHER" id="PTHR30413">
    <property type="entry name" value="INNER MEMBRANE TRANSPORT PERMEASE"/>
    <property type="match status" value="1"/>
</dbReference>
<feature type="transmembrane region" description="Helical" evidence="9">
    <location>
        <begin position="62"/>
        <end position="81"/>
    </location>
</feature>
<comment type="subcellular location">
    <subcellularLocation>
        <location evidence="1 9">Cell inner membrane</location>
        <topology evidence="1 9">Multi-pass membrane protein</topology>
    </subcellularLocation>
</comment>
<dbReference type="InterPro" id="IPR013525">
    <property type="entry name" value="ABC2_TM"/>
</dbReference>
<evidence type="ECO:0000256" key="9">
    <source>
        <dbReference type="RuleBase" id="RU361157"/>
    </source>
</evidence>
<evidence type="ECO:0000256" key="8">
    <source>
        <dbReference type="ARBA" id="ARBA00023136"/>
    </source>
</evidence>
<evidence type="ECO:0000256" key="3">
    <source>
        <dbReference type="ARBA" id="ARBA00022448"/>
    </source>
</evidence>
<keyword evidence="6 9" id="KW-0812">Transmembrane</keyword>
<evidence type="ECO:0000313" key="12">
    <source>
        <dbReference type="Proteomes" id="UP001620597"/>
    </source>
</evidence>
<feature type="domain" description="ABC transmembrane type-2" evidence="10">
    <location>
        <begin position="34"/>
        <end position="256"/>
    </location>
</feature>
<dbReference type="RefSeq" id="WP_416205449.1">
    <property type="nucleotide sequence ID" value="NZ_JBBKTX010000006.1"/>
</dbReference>
<dbReference type="PROSITE" id="PS51012">
    <property type="entry name" value="ABC_TM2"/>
    <property type="match status" value="1"/>
</dbReference>
<dbReference type="PRINTS" id="PR00164">
    <property type="entry name" value="ABC2TRNSPORT"/>
</dbReference>
<proteinExistence type="inferred from homology"/>
<sequence>MERRRKRSPLQIMQDTVYALFIRELRTRFGGSRLGYFWAIAEPAGQAAIMAGIFSLLGRSSISGVEVGLFMVTSLLTFKLFNKILTQTANAVQANKGLMSYRQVEPIDPVITRVIIELVTYICVLFLLCVLMAWVLGYEVLPAFPLQLIGAIGLLTLLSLGIGLLLCSLVEYWADTPKLLTVVMTPMLFVSGVFYPASVVPKHYWYLINWNPVFHCLELMREAYFDVYYAGFGSWTYVISLTLLFLSLSLSLYHVNRSRFIGG</sequence>
<dbReference type="PANTHER" id="PTHR30413:SF8">
    <property type="entry name" value="TRANSPORT PERMEASE PROTEIN"/>
    <property type="match status" value="1"/>
</dbReference>
<feature type="transmembrane region" description="Helical" evidence="9">
    <location>
        <begin position="36"/>
        <end position="56"/>
    </location>
</feature>
<evidence type="ECO:0000256" key="5">
    <source>
        <dbReference type="ARBA" id="ARBA00022519"/>
    </source>
</evidence>